<name>A0A8X8WKA5_SALSN</name>
<dbReference type="AlphaFoldDB" id="A0A8X8WKA5"/>
<reference evidence="2" key="2">
    <citation type="submission" date="2020-08" db="EMBL/GenBank/DDBJ databases">
        <title>Plant Genome Project.</title>
        <authorList>
            <person name="Zhang R.-G."/>
        </authorList>
    </citation>
    <scope>NUCLEOTIDE SEQUENCE</scope>
    <source>
        <strain evidence="2">Huo1</strain>
        <tissue evidence="2">Leaf</tissue>
    </source>
</reference>
<comment type="caution">
    <text evidence="2">The sequence shown here is derived from an EMBL/GenBank/DDBJ whole genome shotgun (WGS) entry which is preliminary data.</text>
</comment>
<proteinExistence type="predicted"/>
<keyword evidence="1" id="KW-1133">Transmembrane helix</keyword>
<organism evidence="2">
    <name type="scientific">Salvia splendens</name>
    <name type="common">Scarlet sage</name>
    <dbReference type="NCBI Taxonomy" id="180675"/>
    <lineage>
        <taxon>Eukaryota</taxon>
        <taxon>Viridiplantae</taxon>
        <taxon>Streptophyta</taxon>
        <taxon>Embryophyta</taxon>
        <taxon>Tracheophyta</taxon>
        <taxon>Spermatophyta</taxon>
        <taxon>Magnoliopsida</taxon>
        <taxon>eudicotyledons</taxon>
        <taxon>Gunneridae</taxon>
        <taxon>Pentapetalae</taxon>
        <taxon>asterids</taxon>
        <taxon>lamiids</taxon>
        <taxon>Lamiales</taxon>
        <taxon>Lamiaceae</taxon>
        <taxon>Nepetoideae</taxon>
        <taxon>Mentheae</taxon>
        <taxon>Salviinae</taxon>
        <taxon>Salvia</taxon>
        <taxon>Salvia subgen. Calosphace</taxon>
        <taxon>core Calosphace</taxon>
    </lineage>
</organism>
<dbReference type="EMBL" id="PNBA02000016">
    <property type="protein sequence ID" value="KAG6395718.1"/>
    <property type="molecule type" value="Genomic_DNA"/>
</dbReference>
<dbReference type="Proteomes" id="UP000298416">
    <property type="component" value="Unassembled WGS sequence"/>
</dbReference>
<evidence type="ECO:0000313" key="2">
    <source>
        <dbReference type="EMBL" id="KAG6395718.1"/>
    </source>
</evidence>
<feature type="transmembrane region" description="Helical" evidence="1">
    <location>
        <begin position="7"/>
        <end position="27"/>
    </location>
</feature>
<evidence type="ECO:0000256" key="1">
    <source>
        <dbReference type="SAM" id="Phobius"/>
    </source>
</evidence>
<gene>
    <name evidence="2" type="ORF">SASPL_141842</name>
</gene>
<keyword evidence="1" id="KW-0812">Transmembrane</keyword>
<evidence type="ECO:0000313" key="3">
    <source>
        <dbReference type="Proteomes" id="UP000298416"/>
    </source>
</evidence>
<reference evidence="2" key="1">
    <citation type="submission" date="2018-01" db="EMBL/GenBank/DDBJ databases">
        <authorList>
            <person name="Mao J.F."/>
        </authorList>
    </citation>
    <scope>NUCLEOTIDE SEQUENCE</scope>
    <source>
        <strain evidence="2">Huo1</strain>
        <tissue evidence="2">Leaf</tissue>
    </source>
</reference>
<feature type="transmembrane region" description="Helical" evidence="1">
    <location>
        <begin position="127"/>
        <end position="149"/>
    </location>
</feature>
<feature type="transmembrane region" description="Helical" evidence="1">
    <location>
        <begin position="47"/>
        <end position="68"/>
    </location>
</feature>
<keyword evidence="1" id="KW-0472">Membrane</keyword>
<accession>A0A8X8WKA5</accession>
<sequence length="150" mass="16842">MAVAIQNYVKCLAALTGLTGGSSYWFYHDMKSKYGEKYPDTFTTFMTGHVAFAAGATAHLLYVINKNLALVGDMDKKALAALTIRKSPTTFLMYTAGNVMLVASRLSSFEKDLLKTTTKLEKSQSEIFILLFFQILFSFPWFPFQLLGYE</sequence>
<keyword evidence="3" id="KW-1185">Reference proteome</keyword>
<protein>
    <submittedName>
        <fullName evidence="2">Uncharacterized protein</fullName>
    </submittedName>
</protein>